<keyword evidence="1" id="KW-1185">Reference proteome</keyword>
<dbReference type="GeneID" id="111022150"/>
<protein>
    <submittedName>
        <fullName evidence="2">Large ribosomal RNA subunit accumulation protein YCED homolog 1, chloroplastic</fullName>
    </submittedName>
</protein>
<organism evidence="1 2">
    <name type="scientific">Momordica charantia</name>
    <name type="common">Bitter gourd</name>
    <name type="synonym">Balsam pear</name>
    <dbReference type="NCBI Taxonomy" id="3673"/>
    <lineage>
        <taxon>Eukaryota</taxon>
        <taxon>Viridiplantae</taxon>
        <taxon>Streptophyta</taxon>
        <taxon>Embryophyta</taxon>
        <taxon>Tracheophyta</taxon>
        <taxon>Spermatophyta</taxon>
        <taxon>Magnoliopsida</taxon>
        <taxon>eudicotyledons</taxon>
        <taxon>Gunneridae</taxon>
        <taxon>Pentapetalae</taxon>
        <taxon>rosids</taxon>
        <taxon>fabids</taxon>
        <taxon>Cucurbitales</taxon>
        <taxon>Cucurbitaceae</taxon>
        <taxon>Momordiceae</taxon>
        <taxon>Momordica</taxon>
    </lineage>
</organism>
<dbReference type="KEGG" id="mcha:111022150"/>
<dbReference type="InterPro" id="IPR003772">
    <property type="entry name" value="YceD"/>
</dbReference>
<sequence length="316" mass="35493">MSATFPTSLIVSSSHSNEFIRLCFLKSKGNASFNSNFRFVGCKVPFTENIQATMLKFASLKGVKPAYQSLFEDNIIISDWEDQEGDTEEMGSPWEGAVTYKRNSSVSHVEYCTTLERLGFEKLSTDVSKSRASKMGLRVTKAVKDYPFGTPVQISIDVTRKEKKLRLDGIVKTVITLDCYRCCEPAAECVFSNFSLILSEEPIEEPEVINMGIISGQDKFMTFDQNSDQDDEELIDLDDQLYFPPVEKEIDISKNIRDILHLEITMNAICNPGCKGMCLRCGINLNIGSCNCSKQDVKKNDFGPLGNLKRQMQKNS</sequence>
<reference evidence="2" key="1">
    <citation type="submission" date="2025-08" db="UniProtKB">
        <authorList>
            <consortium name="RefSeq"/>
        </authorList>
    </citation>
    <scope>IDENTIFICATION</scope>
    <source>
        <strain evidence="2">OHB3-1</strain>
    </source>
</reference>
<evidence type="ECO:0000313" key="2">
    <source>
        <dbReference type="RefSeq" id="XP_022155011.1"/>
    </source>
</evidence>
<accession>A0A6J1DQF0</accession>
<dbReference type="Proteomes" id="UP000504603">
    <property type="component" value="Unplaced"/>
</dbReference>
<dbReference type="OrthoDB" id="1931432at2759"/>
<dbReference type="Pfam" id="PF02620">
    <property type="entry name" value="YceD"/>
    <property type="match status" value="1"/>
</dbReference>
<evidence type="ECO:0000313" key="1">
    <source>
        <dbReference type="Proteomes" id="UP000504603"/>
    </source>
</evidence>
<gene>
    <name evidence="2" type="primary">LOC111022150</name>
</gene>
<proteinExistence type="predicted"/>
<dbReference type="AlphaFoldDB" id="A0A6J1DQF0"/>
<dbReference type="PANTHER" id="PTHR34374:SF1">
    <property type="entry name" value="LARGE RIBOSOMAL RNA SUBUNIT ACCUMULATION PROTEIN YCED HOMOLOG 1, CHLOROPLASTIC"/>
    <property type="match status" value="1"/>
</dbReference>
<dbReference type="PANTHER" id="PTHR34374">
    <property type="entry name" value="LARGE RIBOSOMAL RNA SUBUNIT ACCUMULATION PROTEIN YCED HOMOLOG 1, CHLOROPLASTIC"/>
    <property type="match status" value="1"/>
</dbReference>
<dbReference type="RefSeq" id="XP_022155011.1">
    <property type="nucleotide sequence ID" value="XM_022299319.1"/>
</dbReference>
<name>A0A6J1DQF0_MOMCH</name>